<evidence type="ECO:0000256" key="2">
    <source>
        <dbReference type="ARBA" id="ARBA00006279"/>
    </source>
</evidence>
<reference evidence="8 9" key="1">
    <citation type="journal article" date="2023" name="Plant Dis.">
        <title>First Report of Diplodia intermedia Causing Canker and Dieback Diseases on Apple Trees in Canada.</title>
        <authorList>
            <person name="Ellouze W."/>
            <person name="Ilyukhin E."/>
            <person name="Sulman M."/>
            <person name="Ali S."/>
        </authorList>
    </citation>
    <scope>NUCLEOTIDE SEQUENCE [LARGE SCALE GENOMIC DNA]</scope>
    <source>
        <strain evidence="8 9">M45-28</strain>
    </source>
</reference>
<name>A0ABR3T4J0_9PEZI</name>
<evidence type="ECO:0000256" key="7">
    <source>
        <dbReference type="RuleBase" id="RU365065"/>
    </source>
</evidence>
<keyword evidence="5 7" id="KW-1133">Transmembrane helix</keyword>
<evidence type="ECO:0000256" key="1">
    <source>
        <dbReference type="ARBA" id="ARBA00004141"/>
    </source>
</evidence>
<dbReference type="PANTHER" id="PTHR11660">
    <property type="entry name" value="SOLUTE CARRIER FAMILY 40 MEMBER"/>
    <property type="match status" value="1"/>
</dbReference>
<proteinExistence type="inferred from homology"/>
<comment type="caution">
    <text evidence="8">The sequence shown here is derived from an EMBL/GenBank/DDBJ whole genome shotgun (WGS) entry which is preliminary data.</text>
</comment>
<evidence type="ECO:0000313" key="9">
    <source>
        <dbReference type="Proteomes" id="UP001521184"/>
    </source>
</evidence>
<keyword evidence="3 7" id="KW-0813">Transport</keyword>
<dbReference type="PANTHER" id="PTHR11660:SF57">
    <property type="entry name" value="SOLUTE CARRIER FAMILY 40 MEMBER"/>
    <property type="match status" value="1"/>
</dbReference>
<accession>A0ABR3T4J0</accession>
<protein>
    <recommendedName>
        <fullName evidence="7">Solute carrier family 40 member</fullName>
    </recommendedName>
</protein>
<comment type="caution">
    <text evidence="7">Lacks conserved residue(s) required for the propagation of feature annotation.</text>
</comment>
<evidence type="ECO:0000256" key="5">
    <source>
        <dbReference type="ARBA" id="ARBA00022989"/>
    </source>
</evidence>
<feature type="transmembrane region" description="Helical" evidence="7">
    <location>
        <begin position="109"/>
        <end position="126"/>
    </location>
</feature>
<sequence>MNLVAVERDWMRRIDLVCKLAGPFFIAMLDGASTELAILVNLGMNLASIPVEYFAIARVYQTVPALHQPKARPSPARDGSGRQPGIAARLAGGGRAALHDVRAYFGHRAVLPSFAGALLYLTVLSFSGQMVTYLLAAGWGAWHVAVARTVSVGFELSATVAGPAVMARIGAVRAGIWFVTWQSLCLGGGAAVFWGMTAEARPAVAAAGLVVGAVLSRVGLWGYDLSAQVIVQEEVEAERRGAFSAVEASWQSAFELCSYASTVVFSRPDQFQWPVLLSCVAVFSAGGLYASFVRMRRGHLLHFSKCIEHRTAKARQDGPAAYERLVQSPNV</sequence>
<feature type="transmembrane region" description="Helical" evidence="7">
    <location>
        <begin position="174"/>
        <end position="196"/>
    </location>
</feature>
<evidence type="ECO:0000256" key="6">
    <source>
        <dbReference type="ARBA" id="ARBA00023136"/>
    </source>
</evidence>
<feature type="transmembrane region" description="Helical" evidence="7">
    <location>
        <begin position="20"/>
        <end position="44"/>
    </location>
</feature>
<dbReference type="Pfam" id="PF06963">
    <property type="entry name" value="FPN1"/>
    <property type="match status" value="1"/>
</dbReference>
<evidence type="ECO:0000313" key="8">
    <source>
        <dbReference type="EMBL" id="KAL1634237.1"/>
    </source>
</evidence>
<dbReference type="InterPro" id="IPR009716">
    <property type="entry name" value="Ferroportin-1"/>
</dbReference>
<evidence type="ECO:0000256" key="4">
    <source>
        <dbReference type="ARBA" id="ARBA00022692"/>
    </source>
</evidence>
<dbReference type="EMBL" id="JAKEKT020000137">
    <property type="protein sequence ID" value="KAL1634237.1"/>
    <property type="molecule type" value="Genomic_DNA"/>
</dbReference>
<dbReference type="SUPFAM" id="SSF103473">
    <property type="entry name" value="MFS general substrate transporter"/>
    <property type="match status" value="1"/>
</dbReference>
<feature type="transmembrane region" description="Helical" evidence="7">
    <location>
        <begin position="203"/>
        <end position="223"/>
    </location>
</feature>
<comment type="function">
    <text evidence="7">May be involved in iron transport and iron homeostasis.</text>
</comment>
<keyword evidence="6 7" id="KW-0472">Membrane</keyword>
<comment type="subcellular location">
    <subcellularLocation>
        <location evidence="1 7">Membrane</location>
        <topology evidence="1 7">Multi-pass membrane protein</topology>
    </subcellularLocation>
</comment>
<keyword evidence="9" id="KW-1185">Reference proteome</keyword>
<gene>
    <name evidence="8" type="ORF">SLS58_010781</name>
</gene>
<dbReference type="Proteomes" id="UP001521184">
    <property type="component" value="Unassembled WGS sequence"/>
</dbReference>
<organism evidence="8 9">
    <name type="scientific">Diplodia intermedia</name>
    <dbReference type="NCBI Taxonomy" id="856260"/>
    <lineage>
        <taxon>Eukaryota</taxon>
        <taxon>Fungi</taxon>
        <taxon>Dikarya</taxon>
        <taxon>Ascomycota</taxon>
        <taxon>Pezizomycotina</taxon>
        <taxon>Dothideomycetes</taxon>
        <taxon>Dothideomycetes incertae sedis</taxon>
        <taxon>Botryosphaeriales</taxon>
        <taxon>Botryosphaeriaceae</taxon>
        <taxon>Diplodia</taxon>
    </lineage>
</organism>
<evidence type="ECO:0000256" key="3">
    <source>
        <dbReference type="ARBA" id="ARBA00022448"/>
    </source>
</evidence>
<dbReference type="InterPro" id="IPR036259">
    <property type="entry name" value="MFS_trans_sf"/>
</dbReference>
<keyword evidence="4 7" id="KW-0812">Transmembrane</keyword>
<keyword evidence="7" id="KW-0406">Ion transport</keyword>
<comment type="similarity">
    <text evidence="2 7">Belongs to the ferroportin (FP) (TC 2.A.100) family. SLC40A subfamily.</text>
</comment>
<feature type="transmembrane region" description="Helical" evidence="7">
    <location>
        <begin position="271"/>
        <end position="292"/>
    </location>
</feature>